<evidence type="ECO:0000313" key="2">
    <source>
        <dbReference type="Proteomes" id="UP000054567"/>
    </source>
</evidence>
<reference evidence="2" key="2">
    <citation type="journal article" date="2009" name="Genome Res.">
        <title>Comparative genomic analyses of the human fungal pathogens Coccidioides and their relatives.</title>
        <authorList>
            <person name="Sharpton T.J."/>
            <person name="Stajich J.E."/>
            <person name="Rounsley S.D."/>
            <person name="Gardner M.J."/>
            <person name="Wortman J.R."/>
            <person name="Jordar V.S."/>
            <person name="Maiti R."/>
            <person name="Kodira C.D."/>
            <person name="Neafsey D.E."/>
            <person name="Zeng Q."/>
            <person name="Hung C.-Y."/>
            <person name="McMahan C."/>
            <person name="Muszewska A."/>
            <person name="Grynberg M."/>
            <person name="Mandel M.A."/>
            <person name="Kellner E.M."/>
            <person name="Barker B.M."/>
            <person name="Galgiani J.N."/>
            <person name="Orbach M.J."/>
            <person name="Kirkland T.N."/>
            <person name="Cole G.T."/>
            <person name="Henn M.R."/>
            <person name="Birren B.W."/>
            <person name="Taylor J.W."/>
        </authorList>
    </citation>
    <scope>NUCLEOTIDE SEQUENCE [LARGE SCALE GENOMIC DNA]</scope>
    <source>
        <strain evidence="2">RMSCC 3488</strain>
    </source>
</reference>
<accession>A0A0J6HXH9</accession>
<evidence type="ECO:0000313" key="1">
    <source>
        <dbReference type="EMBL" id="KMM63647.1"/>
    </source>
</evidence>
<dbReference type="AlphaFoldDB" id="A0A0J6HXH9"/>
<proteinExistence type="predicted"/>
<sequence length="122" mass="13021">MLKLSVELQEPSHDAYKLAFYCSLAQSPEPVILSELLQHSLADLLVDYKHIAGAGLPAVDSDGISPHAHVTSNKSRSSCLLLSSPMNPDASDISSSYAAIKIKLLELPQDPLSPSQPTPDAD</sequence>
<dbReference type="Proteomes" id="UP000054567">
    <property type="component" value="Unassembled WGS sequence"/>
</dbReference>
<protein>
    <submittedName>
        <fullName evidence="1">Uncharacterized protein</fullName>
    </submittedName>
</protein>
<name>A0A0J6HXH9_COCPO</name>
<reference evidence="1 2" key="1">
    <citation type="submission" date="2007-06" db="EMBL/GenBank/DDBJ databases">
        <title>The Genome Sequence of Coccidioides posadasii RMSCC_3488.</title>
        <authorList>
            <consortium name="Coccidioides Genome Resources Consortium"/>
            <consortium name="The Broad Institute Genome Sequencing Platform"/>
            <person name="Henn M.R."/>
            <person name="Sykes S."/>
            <person name="Young S."/>
            <person name="Jaffe D."/>
            <person name="Berlin A."/>
            <person name="Alvarez P."/>
            <person name="Butler J."/>
            <person name="Gnerre S."/>
            <person name="Grabherr M."/>
            <person name="Mauceli E."/>
            <person name="Brockman W."/>
            <person name="Kodira C."/>
            <person name="Alvarado L."/>
            <person name="Zeng Q."/>
            <person name="Crawford M."/>
            <person name="Antoine C."/>
            <person name="Devon K."/>
            <person name="Galgiani J."/>
            <person name="Orsborn K."/>
            <person name="Lewis M.L."/>
            <person name="Nusbaum C."/>
            <person name="Galagan J."/>
            <person name="Birren B."/>
        </authorList>
    </citation>
    <scope>NUCLEOTIDE SEQUENCE [LARGE SCALE GENOMIC DNA]</scope>
    <source>
        <strain evidence="1 2">RMSCC 3488</strain>
    </source>
</reference>
<organism evidence="1 2">
    <name type="scientific">Coccidioides posadasii RMSCC 3488</name>
    <dbReference type="NCBI Taxonomy" id="454284"/>
    <lineage>
        <taxon>Eukaryota</taxon>
        <taxon>Fungi</taxon>
        <taxon>Dikarya</taxon>
        <taxon>Ascomycota</taxon>
        <taxon>Pezizomycotina</taxon>
        <taxon>Eurotiomycetes</taxon>
        <taxon>Eurotiomycetidae</taxon>
        <taxon>Onygenales</taxon>
        <taxon>Onygenaceae</taxon>
        <taxon>Coccidioides</taxon>
    </lineage>
</organism>
<dbReference type="EMBL" id="DS268109">
    <property type="protein sequence ID" value="KMM63647.1"/>
    <property type="molecule type" value="Genomic_DNA"/>
</dbReference>
<dbReference type="VEuPathDB" id="FungiDB:CPAG_00001"/>
<gene>
    <name evidence="1" type="ORF">CPAG_00001</name>
</gene>
<reference evidence="2" key="3">
    <citation type="journal article" date="2010" name="Genome Res.">
        <title>Population genomic sequencing of Coccidioides fungi reveals recent hybridization and transposon control.</title>
        <authorList>
            <person name="Neafsey D.E."/>
            <person name="Barker B.M."/>
            <person name="Sharpton T.J."/>
            <person name="Stajich J.E."/>
            <person name="Park D.J."/>
            <person name="Whiston E."/>
            <person name="Hung C.-Y."/>
            <person name="McMahan C."/>
            <person name="White J."/>
            <person name="Sykes S."/>
            <person name="Heiman D."/>
            <person name="Young S."/>
            <person name="Zeng Q."/>
            <person name="Abouelleil A."/>
            <person name="Aftuck L."/>
            <person name="Bessette D."/>
            <person name="Brown A."/>
            <person name="FitzGerald M."/>
            <person name="Lui A."/>
            <person name="Macdonald J.P."/>
            <person name="Priest M."/>
            <person name="Orbach M.J."/>
            <person name="Galgiani J.N."/>
            <person name="Kirkland T.N."/>
            <person name="Cole G.T."/>
            <person name="Birren B.W."/>
            <person name="Henn M.R."/>
            <person name="Taylor J.W."/>
            <person name="Rounsley S.D."/>
        </authorList>
    </citation>
    <scope>NUCLEOTIDE SEQUENCE [LARGE SCALE GENOMIC DNA]</scope>
    <source>
        <strain evidence="2">RMSCC 3488</strain>
    </source>
</reference>